<organism evidence="1 2">
    <name type="scientific">Dermacentor silvarum</name>
    <name type="common">Tick</name>
    <dbReference type="NCBI Taxonomy" id="543639"/>
    <lineage>
        <taxon>Eukaryota</taxon>
        <taxon>Metazoa</taxon>
        <taxon>Ecdysozoa</taxon>
        <taxon>Arthropoda</taxon>
        <taxon>Chelicerata</taxon>
        <taxon>Arachnida</taxon>
        <taxon>Acari</taxon>
        <taxon>Parasitiformes</taxon>
        <taxon>Ixodida</taxon>
        <taxon>Ixodoidea</taxon>
        <taxon>Ixodidae</taxon>
        <taxon>Rhipicephalinae</taxon>
        <taxon>Dermacentor</taxon>
    </lineage>
</organism>
<evidence type="ECO:0000313" key="2">
    <source>
        <dbReference type="Proteomes" id="UP000821865"/>
    </source>
</evidence>
<evidence type="ECO:0000313" key="1">
    <source>
        <dbReference type="EMBL" id="KAH7980562.1"/>
    </source>
</evidence>
<name>A0ACB8E101_DERSI</name>
<dbReference type="Proteomes" id="UP000821865">
    <property type="component" value="Chromosome 1"/>
</dbReference>
<protein>
    <submittedName>
        <fullName evidence="1">Uncharacterized protein</fullName>
    </submittedName>
</protein>
<accession>A0ACB8E101</accession>
<reference evidence="1" key="1">
    <citation type="submission" date="2020-05" db="EMBL/GenBank/DDBJ databases">
        <title>Large-scale comparative analyses of tick genomes elucidate their genetic diversity and vector capacities.</title>
        <authorList>
            <person name="Jia N."/>
            <person name="Wang J."/>
            <person name="Shi W."/>
            <person name="Du L."/>
            <person name="Sun Y."/>
            <person name="Zhan W."/>
            <person name="Jiang J."/>
            <person name="Wang Q."/>
            <person name="Zhang B."/>
            <person name="Ji P."/>
            <person name="Sakyi L.B."/>
            <person name="Cui X."/>
            <person name="Yuan T."/>
            <person name="Jiang B."/>
            <person name="Yang W."/>
            <person name="Lam T.T.-Y."/>
            <person name="Chang Q."/>
            <person name="Ding S."/>
            <person name="Wang X."/>
            <person name="Zhu J."/>
            <person name="Ruan X."/>
            <person name="Zhao L."/>
            <person name="Wei J."/>
            <person name="Que T."/>
            <person name="Du C."/>
            <person name="Cheng J."/>
            <person name="Dai P."/>
            <person name="Han X."/>
            <person name="Huang E."/>
            <person name="Gao Y."/>
            <person name="Liu J."/>
            <person name="Shao H."/>
            <person name="Ye R."/>
            <person name="Li L."/>
            <person name="Wei W."/>
            <person name="Wang X."/>
            <person name="Wang C."/>
            <person name="Yang T."/>
            <person name="Huo Q."/>
            <person name="Li W."/>
            <person name="Guo W."/>
            <person name="Chen H."/>
            <person name="Zhou L."/>
            <person name="Ni X."/>
            <person name="Tian J."/>
            <person name="Zhou Y."/>
            <person name="Sheng Y."/>
            <person name="Liu T."/>
            <person name="Pan Y."/>
            <person name="Xia L."/>
            <person name="Li J."/>
            <person name="Zhao F."/>
            <person name="Cao W."/>
        </authorList>
    </citation>
    <scope>NUCLEOTIDE SEQUENCE</scope>
    <source>
        <strain evidence="1">Dsil-2018</strain>
    </source>
</reference>
<dbReference type="EMBL" id="CM023470">
    <property type="protein sequence ID" value="KAH7980562.1"/>
    <property type="molecule type" value="Genomic_DNA"/>
</dbReference>
<sequence length="253" mass="27605">MPAARKDEYPASTIKIEEKASPSARTHGKYICLGIMTQQLPTAAGYLDGHPVTELRDSGSNTLVVRRSLVPERNFTGNMRTVYLLDGSSKQLPEAKVYVDSPFFRGTTLALCMEKPLYDVLLGNINRVLYPTGSDMSRDPSDVSRLHKESAPAEEPVRHHSLREEEANGCTSTAARWVCAICAVDHHHHHGGTRRDLAVFEPGGQQFRAPGVNEARGPARRDVRGKVRRIVEPSVDEGVRGTGAPAASARDAG</sequence>
<comment type="caution">
    <text evidence="1">The sequence shown here is derived from an EMBL/GenBank/DDBJ whole genome shotgun (WGS) entry which is preliminary data.</text>
</comment>
<gene>
    <name evidence="1" type="ORF">HPB49_017264</name>
</gene>
<keyword evidence="2" id="KW-1185">Reference proteome</keyword>
<proteinExistence type="predicted"/>